<accession>A0A9D9IQF6</accession>
<name>A0A9D9IQF6_9BACT</name>
<protein>
    <submittedName>
        <fullName evidence="2">Glycosyltransferase family 4 protein</fullName>
    </submittedName>
</protein>
<reference evidence="2" key="2">
    <citation type="journal article" date="2021" name="PeerJ">
        <title>Extensive microbial diversity within the chicken gut microbiome revealed by metagenomics and culture.</title>
        <authorList>
            <person name="Gilroy R."/>
            <person name="Ravi A."/>
            <person name="Getino M."/>
            <person name="Pursley I."/>
            <person name="Horton D.L."/>
            <person name="Alikhan N.F."/>
            <person name="Baker D."/>
            <person name="Gharbi K."/>
            <person name="Hall N."/>
            <person name="Watson M."/>
            <person name="Adriaenssens E.M."/>
            <person name="Foster-Nyarko E."/>
            <person name="Jarju S."/>
            <person name="Secka A."/>
            <person name="Antonio M."/>
            <person name="Oren A."/>
            <person name="Chaudhuri R.R."/>
            <person name="La Ragione R."/>
            <person name="Hildebrand F."/>
            <person name="Pallen M.J."/>
        </authorList>
    </citation>
    <scope>NUCLEOTIDE SEQUENCE</scope>
    <source>
        <strain evidence="2">6919</strain>
    </source>
</reference>
<dbReference type="AlphaFoldDB" id="A0A9D9IQF6"/>
<evidence type="ECO:0000259" key="1">
    <source>
        <dbReference type="Pfam" id="PF13579"/>
    </source>
</evidence>
<reference evidence="2" key="1">
    <citation type="submission" date="2020-10" db="EMBL/GenBank/DDBJ databases">
        <authorList>
            <person name="Gilroy R."/>
        </authorList>
    </citation>
    <scope>NUCLEOTIDE SEQUENCE</scope>
    <source>
        <strain evidence="2">6919</strain>
    </source>
</reference>
<gene>
    <name evidence="2" type="ORF">IAB88_05220</name>
</gene>
<feature type="domain" description="Glycosyltransferase subfamily 4-like N-terminal" evidence="1">
    <location>
        <begin position="19"/>
        <end position="200"/>
    </location>
</feature>
<dbReference type="InterPro" id="IPR028098">
    <property type="entry name" value="Glyco_trans_4-like_N"/>
</dbReference>
<dbReference type="EMBL" id="JADIMC010000059">
    <property type="protein sequence ID" value="MBO8476376.1"/>
    <property type="molecule type" value="Genomic_DNA"/>
</dbReference>
<evidence type="ECO:0000313" key="2">
    <source>
        <dbReference type="EMBL" id="MBO8476376.1"/>
    </source>
</evidence>
<dbReference type="PANTHER" id="PTHR12526">
    <property type="entry name" value="GLYCOSYLTRANSFERASE"/>
    <property type="match status" value="1"/>
</dbReference>
<comment type="caution">
    <text evidence="2">The sequence shown here is derived from an EMBL/GenBank/DDBJ whole genome shotgun (WGS) entry which is preliminary data.</text>
</comment>
<dbReference type="PANTHER" id="PTHR12526:SF609">
    <property type="entry name" value="LIPOPOLYSACCHARIDE BIOSYNTHESIS PROTEIN"/>
    <property type="match status" value="1"/>
</dbReference>
<dbReference type="Proteomes" id="UP000823598">
    <property type="component" value="Unassembled WGS sequence"/>
</dbReference>
<dbReference type="GO" id="GO:0016757">
    <property type="term" value="F:glycosyltransferase activity"/>
    <property type="evidence" value="ECO:0007669"/>
    <property type="project" value="UniProtKB-ARBA"/>
</dbReference>
<sequence>MKILLVTQYFYPENFKSNDIAFELAKRGYDVTVLTGLPNYPKGKIYKGYGIFKKRKETVNGVKIIRTLVIPRGKGGGMMLALNYISWAVIASFRAFFLALNKKFDTVIVHETSPITQGFPALVIKKIQSIPIYFWVLDLWPESLQSAGGINNRYVLDFFTAVTRLMYRKSDKILISSRGFRQSILEKGDFADKLIYFPNWAEDIFSNINKSENLSLPELPNGFRIIFAGNIGEAQDFEHVMKAALLLKENKSIKFILIGDGRKKLWVDNFINKNNLNDTVYAIGRFPIETMPYFFSKADVMLLSLKDDYIFSLTAPAKLQAYMAAKKPVVAMINGEARNLIAESGCGLSVPACDSKGLADNILELQAMHPDKLKNMGLSGFNYYKKYFTKDICITNLENILKNNEAD</sequence>
<proteinExistence type="predicted"/>
<dbReference type="Pfam" id="PF13579">
    <property type="entry name" value="Glyco_trans_4_4"/>
    <property type="match status" value="1"/>
</dbReference>
<dbReference type="Gene3D" id="3.40.50.2000">
    <property type="entry name" value="Glycogen Phosphorylase B"/>
    <property type="match status" value="2"/>
</dbReference>
<evidence type="ECO:0000313" key="3">
    <source>
        <dbReference type="Proteomes" id="UP000823598"/>
    </source>
</evidence>
<dbReference type="Pfam" id="PF13692">
    <property type="entry name" value="Glyco_trans_1_4"/>
    <property type="match status" value="1"/>
</dbReference>
<organism evidence="2 3">
    <name type="scientific">Candidatus Limisoma faecipullorum</name>
    <dbReference type="NCBI Taxonomy" id="2840854"/>
    <lineage>
        <taxon>Bacteria</taxon>
        <taxon>Pseudomonadati</taxon>
        <taxon>Bacteroidota</taxon>
        <taxon>Bacteroidia</taxon>
        <taxon>Bacteroidales</taxon>
        <taxon>Candidatus Limisoma</taxon>
    </lineage>
</organism>
<dbReference type="CDD" id="cd03794">
    <property type="entry name" value="GT4_WbuB-like"/>
    <property type="match status" value="1"/>
</dbReference>
<dbReference type="SUPFAM" id="SSF53756">
    <property type="entry name" value="UDP-Glycosyltransferase/glycogen phosphorylase"/>
    <property type="match status" value="1"/>
</dbReference>